<accession>A0ABU0GN10</accession>
<dbReference type="PANTHER" id="PTHR33406">
    <property type="entry name" value="MEMBRANE PROTEIN MJ1562-RELATED"/>
    <property type="match status" value="1"/>
</dbReference>
<keyword evidence="4 8" id="KW-0812">Transmembrane</keyword>
<feature type="transmembrane region" description="Helical" evidence="8">
    <location>
        <begin position="297"/>
        <end position="318"/>
    </location>
</feature>
<dbReference type="InterPro" id="IPR004869">
    <property type="entry name" value="MMPL_dom"/>
</dbReference>
<feature type="transmembrane region" description="Helical" evidence="8">
    <location>
        <begin position="412"/>
        <end position="430"/>
    </location>
</feature>
<feature type="transmembrane region" description="Helical" evidence="8">
    <location>
        <begin position="190"/>
        <end position="214"/>
    </location>
</feature>
<evidence type="ECO:0000256" key="6">
    <source>
        <dbReference type="ARBA" id="ARBA00023136"/>
    </source>
</evidence>
<gene>
    <name evidence="10" type="ORF">JO380_003131</name>
</gene>
<dbReference type="Proteomes" id="UP001240250">
    <property type="component" value="Unassembled WGS sequence"/>
</dbReference>
<sequence length="770" mass="78612">MLRNPVARAVAVAVVLVVWLGLGSVGGMAQGRLSQVQTNDAAAFLPSSAQSTRAAEAARDFVDTQTLPALVVLAPADGSDVTDAQLQAVARFAEQVPALPVDGGTWADHLTGPVVPVPSQDGAAILVPVPLDGQAAEQLVDDESLTNLLVGDLRTALADDLGATPTTAGDVGLHAWVTGPAGFVSDLGTAFAGIDGLLLLVALGAVLLILVVVYRSPFLPFVVILTAVFALALAGLVVYELADAGVLVLNGQAQGILSILVVGAAVDYSLLLVARYREELRHAEHPADAMRVAWRQTLEPVAASAGTVVAGLLCLLLSDLASNRSLGPVAAIGIGAALLAALTFLPAMLLVAGRRSRALFWPRAPRPATATTTAATHGEHAATVPPAAADPSEGTGLWARWARFVARRARPVWLVSAAVLLVAAAFVPTFRASGTSQTDVFLTPVDSVAGEEVLAEHFPAGAVQPAVVIVAQDELDAVVAAAQDVDGVASATPYTGSTGAPAGAAPGGPGAAPADPVVVDGRVRVDVATEAPSDSQEAVDTVADLRDAVVTVAPDALVGGPAAETLDTQVAGARDLRVIVPVVLTVILLILMLLLRSVAAGLLLMGANVLSFAAAIGVSALVFDHVLDLPDADPVVPLYGFVFLVALGVDYSIFLMTRVREESAAVGTRAGVVRGLAVTGGVITSAGLVLATTFAALSVIPLLFMAQLAFIVAFGVLLDTFVVRSLLVPGLVHDLGARTWWPSALARRPEHGVHAATARTAADEDPARRS</sequence>
<organism evidence="10 11">
    <name type="scientific">Cellulomonas iranensis</name>
    <dbReference type="NCBI Taxonomy" id="76862"/>
    <lineage>
        <taxon>Bacteria</taxon>
        <taxon>Bacillati</taxon>
        <taxon>Actinomycetota</taxon>
        <taxon>Actinomycetes</taxon>
        <taxon>Micrococcales</taxon>
        <taxon>Cellulomonadaceae</taxon>
        <taxon>Cellulomonas</taxon>
    </lineage>
</organism>
<evidence type="ECO:0000256" key="8">
    <source>
        <dbReference type="SAM" id="Phobius"/>
    </source>
</evidence>
<dbReference type="RefSeq" id="WP_233421031.1">
    <property type="nucleotide sequence ID" value="NZ_CP194061.1"/>
</dbReference>
<evidence type="ECO:0000256" key="1">
    <source>
        <dbReference type="ARBA" id="ARBA00004651"/>
    </source>
</evidence>
<evidence type="ECO:0000256" key="5">
    <source>
        <dbReference type="ARBA" id="ARBA00022989"/>
    </source>
</evidence>
<protein>
    <submittedName>
        <fullName evidence="10">RND superfamily putative drug exporter</fullName>
    </submittedName>
</protein>
<comment type="subcellular location">
    <subcellularLocation>
        <location evidence="1">Cell membrane</location>
        <topology evidence="1">Multi-pass membrane protein</topology>
    </subcellularLocation>
</comment>
<feature type="transmembrane region" description="Helical" evidence="8">
    <location>
        <begin position="676"/>
        <end position="697"/>
    </location>
</feature>
<feature type="transmembrane region" description="Helical" evidence="8">
    <location>
        <begin position="703"/>
        <end position="723"/>
    </location>
</feature>
<keyword evidence="6 8" id="KW-0472">Membrane</keyword>
<evidence type="ECO:0000256" key="7">
    <source>
        <dbReference type="SAM" id="MobiDB-lite"/>
    </source>
</evidence>
<feature type="transmembrane region" description="Helical" evidence="8">
    <location>
        <begin position="635"/>
        <end position="655"/>
    </location>
</feature>
<dbReference type="SUPFAM" id="SSF82866">
    <property type="entry name" value="Multidrug efflux transporter AcrB transmembrane domain"/>
    <property type="match status" value="2"/>
</dbReference>
<feature type="transmembrane region" description="Helical" evidence="8">
    <location>
        <begin position="330"/>
        <end position="353"/>
    </location>
</feature>
<evidence type="ECO:0000259" key="9">
    <source>
        <dbReference type="Pfam" id="PF03176"/>
    </source>
</evidence>
<proteinExistence type="inferred from homology"/>
<comment type="caution">
    <text evidence="10">The sequence shown here is derived from an EMBL/GenBank/DDBJ whole genome shotgun (WGS) entry which is preliminary data.</text>
</comment>
<keyword evidence="3" id="KW-1003">Cell membrane</keyword>
<keyword evidence="11" id="KW-1185">Reference proteome</keyword>
<feature type="region of interest" description="Disordered" evidence="7">
    <location>
        <begin position="370"/>
        <end position="389"/>
    </location>
</feature>
<feature type="transmembrane region" description="Helical" evidence="8">
    <location>
        <begin position="578"/>
        <end position="595"/>
    </location>
</feature>
<evidence type="ECO:0000256" key="4">
    <source>
        <dbReference type="ARBA" id="ARBA00022692"/>
    </source>
</evidence>
<dbReference type="EMBL" id="JAUSVM010000001">
    <property type="protein sequence ID" value="MDQ0426750.1"/>
    <property type="molecule type" value="Genomic_DNA"/>
</dbReference>
<reference evidence="10 11" key="1">
    <citation type="submission" date="2023-07" db="EMBL/GenBank/DDBJ databases">
        <title>Sequencing the genomes of 1000 actinobacteria strains.</title>
        <authorList>
            <person name="Klenk H.-P."/>
        </authorList>
    </citation>
    <scope>NUCLEOTIDE SEQUENCE [LARGE SCALE GENOMIC DNA]</scope>
    <source>
        <strain evidence="10 11">DSM 14785</strain>
    </source>
</reference>
<feature type="transmembrane region" description="Helical" evidence="8">
    <location>
        <begin position="221"/>
        <end position="242"/>
    </location>
</feature>
<evidence type="ECO:0000313" key="11">
    <source>
        <dbReference type="Proteomes" id="UP001240250"/>
    </source>
</evidence>
<dbReference type="Gene3D" id="1.20.1640.10">
    <property type="entry name" value="Multidrug efflux transporter AcrB transmembrane domain"/>
    <property type="match status" value="2"/>
</dbReference>
<feature type="domain" description="Membrane transport protein MMPL" evidence="9">
    <location>
        <begin position="44"/>
        <end position="411"/>
    </location>
</feature>
<feature type="transmembrane region" description="Helical" evidence="8">
    <location>
        <begin position="254"/>
        <end position="276"/>
    </location>
</feature>
<evidence type="ECO:0000256" key="3">
    <source>
        <dbReference type="ARBA" id="ARBA00022475"/>
    </source>
</evidence>
<dbReference type="Pfam" id="PF03176">
    <property type="entry name" value="MMPL"/>
    <property type="match status" value="2"/>
</dbReference>
<feature type="domain" description="Membrane transport protein MMPL" evidence="9">
    <location>
        <begin position="447"/>
        <end position="749"/>
    </location>
</feature>
<dbReference type="InterPro" id="IPR050545">
    <property type="entry name" value="Mycobact_MmpL"/>
</dbReference>
<keyword evidence="5 8" id="KW-1133">Transmembrane helix</keyword>
<comment type="similarity">
    <text evidence="2">Belongs to the resistance-nodulation-cell division (RND) (TC 2.A.6) family. MmpL subfamily.</text>
</comment>
<name>A0ABU0GN10_9CELL</name>
<feature type="transmembrane region" description="Helical" evidence="8">
    <location>
        <begin position="602"/>
        <end position="623"/>
    </location>
</feature>
<evidence type="ECO:0000313" key="10">
    <source>
        <dbReference type="EMBL" id="MDQ0426750.1"/>
    </source>
</evidence>
<dbReference type="PANTHER" id="PTHR33406:SF6">
    <property type="entry name" value="MEMBRANE PROTEIN YDGH-RELATED"/>
    <property type="match status" value="1"/>
</dbReference>
<evidence type="ECO:0000256" key="2">
    <source>
        <dbReference type="ARBA" id="ARBA00010157"/>
    </source>
</evidence>